<keyword evidence="1" id="KW-0175">Coiled coil</keyword>
<dbReference type="SUPFAM" id="SSF46565">
    <property type="entry name" value="Chaperone J-domain"/>
    <property type="match status" value="1"/>
</dbReference>
<dbReference type="Proteomes" id="UP000620064">
    <property type="component" value="Unassembled WGS sequence"/>
</dbReference>
<gene>
    <name evidence="2" type="ORF">GCM10010992_24150</name>
</gene>
<comment type="caution">
    <text evidence="2">The sequence shown here is derived from an EMBL/GenBank/DDBJ whole genome shotgun (WGS) entry which is preliminary data.</text>
</comment>
<reference evidence="3" key="1">
    <citation type="journal article" date="2019" name="Int. J. Syst. Evol. Microbiol.">
        <title>The Global Catalogue of Microorganisms (GCM) 10K type strain sequencing project: providing services to taxonomists for standard genome sequencing and annotation.</title>
        <authorList>
            <consortium name="The Broad Institute Genomics Platform"/>
            <consortium name="The Broad Institute Genome Sequencing Center for Infectious Disease"/>
            <person name="Wu L."/>
            <person name="Ma J."/>
        </authorList>
    </citation>
    <scope>NUCLEOTIDE SEQUENCE [LARGE SCALE GENOMIC DNA]</scope>
    <source>
        <strain evidence="3">CGMCC 1.7656</strain>
    </source>
</reference>
<evidence type="ECO:0000256" key="1">
    <source>
        <dbReference type="SAM" id="Coils"/>
    </source>
</evidence>
<name>A0ABQ2NKY5_9FLAO</name>
<evidence type="ECO:0008006" key="4">
    <source>
        <dbReference type="Google" id="ProtNLM"/>
    </source>
</evidence>
<evidence type="ECO:0000313" key="2">
    <source>
        <dbReference type="EMBL" id="GGP05935.1"/>
    </source>
</evidence>
<dbReference type="InterPro" id="IPR036869">
    <property type="entry name" value="J_dom_sf"/>
</dbReference>
<evidence type="ECO:0000313" key="3">
    <source>
        <dbReference type="Proteomes" id="UP000620064"/>
    </source>
</evidence>
<feature type="coiled-coil region" evidence="1">
    <location>
        <begin position="42"/>
        <end position="69"/>
    </location>
</feature>
<accession>A0ABQ2NKY5</accession>
<protein>
    <recommendedName>
        <fullName evidence="4">DnaJ domain-containing protein</fullName>
    </recommendedName>
</protein>
<keyword evidence="3" id="KW-1185">Reference proteome</keyword>
<organism evidence="2 3">
    <name type="scientific">Cloacibacterium rupense</name>
    <dbReference type="NCBI Taxonomy" id="517423"/>
    <lineage>
        <taxon>Bacteria</taxon>
        <taxon>Pseudomonadati</taxon>
        <taxon>Bacteroidota</taxon>
        <taxon>Flavobacteriia</taxon>
        <taxon>Flavobacteriales</taxon>
        <taxon>Weeksellaceae</taxon>
    </lineage>
</organism>
<dbReference type="EMBL" id="BMLV01000006">
    <property type="protein sequence ID" value="GGP05935.1"/>
    <property type="molecule type" value="Genomic_DNA"/>
</dbReference>
<dbReference type="RefSeq" id="WP_188618389.1">
    <property type="nucleotide sequence ID" value="NZ_BMLV01000006.1"/>
</dbReference>
<dbReference type="Gene3D" id="1.10.287.110">
    <property type="entry name" value="DnaJ domain"/>
    <property type="match status" value="1"/>
</dbReference>
<proteinExistence type="predicted"/>
<sequence>MNTTELETLKNLSQMLIDKSAELDYLVNTQRKILSSLYMTLVGNLKLELLNLQLDIQFLQRKIEEINACINKNENPDLKLIDLKIQIELIETKEKINQQTELLTAAKEFLQNVKPVENEKEIKSLYSKMAHKLHPDVIPEYTEEHKIVWEQVQKAYQEKNIEKLESLQLVYADLLNIEIKHTEESLEKQLLKVTSEIKEIDLKIAQLYQIFPFDIEKKLYNDDWVSEQNQETNEWIKQHQNYYLQLQKTYHHLTHGL</sequence>